<dbReference type="Proteomes" id="UP000259030">
    <property type="component" value="Plasmid pDFI3"/>
</dbReference>
<gene>
    <name evidence="1" type="ORF">DFI_19325</name>
</gene>
<geneLocation type="plasmid" evidence="2">
    <name>pdfi3</name>
</geneLocation>
<organism evidence="1 2">
    <name type="scientific">Deinococcus ficus</name>
    <dbReference type="NCBI Taxonomy" id="317577"/>
    <lineage>
        <taxon>Bacteria</taxon>
        <taxon>Thermotogati</taxon>
        <taxon>Deinococcota</taxon>
        <taxon>Deinococci</taxon>
        <taxon>Deinococcales</taxon>
        <taxon>Deinococcaceae</taxon>
        <taxon>Deinococcus</taxon>
    </lineage>
</organism>
<dbReference type="KEGG" id="dfc:DFI_19325"/>
<dbReference type="EMBL" id="CP021084">
    <property type="protein sequence ID" value="ASN83351.1"/>
    <property type="molecule type" value="Genomic_DNA"/>
</dbReference>
<proteinExistence type="predicted"/>
<evidence type="ECO:0000313" key="2">
    <source>
        <dbReference type="Proteomes" id="UP000259030"/>
    </source>
</evidence>
<accession>A0A221T3A2</accession>
<sequence>MSLRAYETVLLLPRTTQAAQLHTHLRQQLSPRAAHVTRTGNALHVTFGDVTFDLHLRDGGTVPAGHGLIAATLGLGTPAQHLTLSGEDDPDQRAQGRYLALTRALRHCLPGAVFFPAPAPRALQA</sequence>
<keyword evidence="1" id="KW-0614">Plasmid</keyword>
<dbReference type="RefSeq" id="WP_027462786.1">
    <property type="nucleotide sequence ID" value="NZ_CP021084.1"/>
</dbReference>
<reference evidence="1 2" key="1">
    <citation type="submission" date="2017-05" db="EMBL/GenBank/DDBJ databases">
        <title>The complete genome sequence of Deinococcus ficus isolated from the rhizosphere of the Ficus religiosa L. in Taiwan.</title>
        <authorList>
            <person name="Wu K.-M."/>
            <person name="Liao T.-L."/>
            <person name="Liu Y.-M."/>
            <person name="Young C.-C."/>
            <person name="Tsai S.-F."/>
        </authorList>
    </citation>
    <scope>NUCLEOTIDE SEQUENCE [LARGE SCALE GENOMIC DNA]</scope>
    <source>
        <strain evidence="1 2">CC-FR2-10</strain>
        <plasmid evidence="2">pdfi3</plasmid>
    </source>
</reference>
<keyword evidence="2" id="KW-1185">Reference proteome</keyword>
<evidence type="ECO:0000313" key="1">
    <source>
        <dbReference type="EMBL" id="ASN83351.1"/>
    </source>
</evidence>
<dbReference type="AlphaFoldDB" id="A0A221T3A2"/>
<name>A0A221T3A2_9DEIO</name>
<protein>
    <submittedName>
        <fullName evidence="1">Uncharacterized protein</fullName>
    </submittedName>
</protein>